<evidence type="ECO:0000313" key="3">
    <source>
        <dbReference type="Proteomes" id="UP000245712"/>
    </source>
</evidence>
<proteinExistence type="predicted"/>
<dbReference type="Proteomes" id="UP000245712">
    <property type="component" value="Unassembled WGS sequence"/>
</dbReference>
<protein>
    <recommendedName>
        <fullName evidence="4">XapX domain-containing protein</fullName>
    </recommendedName>
</protein>
<keyword evidence="1" id="KW-0812">Transmembrane</keyword>
<sequence>MNSSPVSTGASAVTGAMLGGCIVWFCQALKIATPPAEVAGTMGAILLTAAHYVVNAINSRNTPKQ</sequence>
<organism evidence="2 3">
    <name type="scientific">Paraburkholderia unamae</name>
    <dbReference type="NCBI Taxonomy" id="219649"/>
    <lineage>
        <taxon>Bacteria</taxon>
        <taxon>Pseudomonadati</taxon>
        <taxon>Pseudomonadota</taxon>
        <taxon>Betaproteobacteria</taxon>
        <taxon>Burkholderiales</taxon>
        <taxon>Burkholderiaceae</taxon>
        <taxon>Paraburkholderia</taxon>
    </lineage>
</organism>
<evidence type="ECO:0000256" key="1">
    <source>
        <dbReference type="SAM" id="Phobius"/>
    </source>
</evidence>
<gene>
    <name evidence="2" type="ORF">C7402_115214</name>
</gene>
<name>A0ABX5KJK9_9BURK</name>
<keyword evidence="1" id="KW-0472">Membrane</keyword>
<feature type="transmembrane region" description="Helical" evidence="1">
    <location>
        <begin position="6"/>
        <end position="26"/>
    </location>
</feature>
<dbReference type="EMBL" id="QEOB01000015">
    <property type="protein sequence ID" value="PVX77155.1"/>
    <property type="molecule type" value="Genomic_DNA"/>
</dbReference>
<accession>A0ABX5KJK9</accession>
<evidence type="ECO:0000313" key="2">
    <source>
        <dbReference type="EMBL" id="PVX77155.1"/>
    </source>
</evidence>
<evidence type="ECO:0008006" key="4">
    <source>
        <dbReference type="Google" id="ProtNLM"/>
    </source>
</evidence>
<keyword evidence="3" id="KW-1185">Reference proteome</keyword>
<feature type="transmembrane region" description="Helical" evidence="1">
    <location>
        <begin position="38"/>
        <end position="57"/>
    </location>
</feature>
<reference evidence="2 3" key="1">
    <citation type="submission" date="2018-05" db="EMBL/GenBank/DDBJ databases">
        <title>Genomic Encyclopedia of Type Strains, Phase IV (KMG-V): Genome sequencing to study the core and pangenomes of soil and plant-associated prokaryotes.</title>
        <authorList>
            <person name="Whitman W."/>
        </authorList>
    </citation>
    <scope>NUCLEOTIDE SEQUENCE [LARGE SCALE GENOMIC DNA]</scope>
    <source>
        <strain evidence="2 3">SCZa-39</strain>
    </source>
</reference>
<keyword evidence="1" id="KW-1133">Transmembrane helix</keyword>
<dbReference type="RefSeq" id="WP_116613092.1">
    <property type="nucleotide sequence ID" value="NZ_QEOB01000015.1"/>
</dbReference>
<comment type="caution">
    <text evidence="2">The sequence shown here is derived from an EMBL/GenBank/DDBJ whole genome shotgun (WGS) entry which is preliminary data.</text>
</comment>